<dbReference type="EMBL" id="CP011801">
    <property type="protein sequence ID" value="ALA59401.1"/>
    <property type="molecule type" value="Genomic_DNA"/>
</dbReference>
<feature type="compositionally biased region" description="Basic and acidic residues" evidence="1">
    <location>
        <begin position="55"/>
        <end position="65"/>
    </location>
</feature>
<dbReference type="AlphaFoldDB" id="A0A0K2GEM9"/>
<feature type="compositionally biased region" description="Basic and acidic residues" evidence="1">
    <location>
        <begin position="28"/>
        <end position="48"/>
    </location>
</feature>
<feature type="region of interest" description="Disordered" evidence="1">
    <location>
        <begin position="28"/>
        <end position="68"/>
    </location>
</feature>
<reference evidence="2 3" key="1">
    <citation type="journal article" date="2015" name="Proc. Natl. Acad. Sci. U.S.A.">
        <title>Expanded metabolic versatility of ubiquitous nitrite-oxidizing bacteria from the genus Nitrospira.</title>
        <authorList>
            <person name="Koch H."/>
            <person name="Lucker S."/>
            <person name="Albertsen M."/>
            <person name="Kitzinger K."/>
            <person name="Herbold C."/>
            <person name="Spieck E."/>
            <person name="Nielsen P.H."/>
            <person name="Wagner M."/>
            <person name="Daims H."/>
        </authorList>
    </citation>
    <scope>NUCLEOTIDE SEQUENCE [LARGE SCALE GENOMIC DNA]</scope>
    <source>
        <strain evidence="2 3">NSP M-1</strain>
    </source>
</reference>
<accession>A0A0K2GEM9</accession>
<keyword evidence="3" id="KW-1185">Reference proteome</keyword>
<organism evidence="2 3">
    <name type="scientific">Nitrospira moscoviensis</name>
    <dbReference type="NCBI Taxonomy" id="42253"/>
    <lineage>
        <taxon>Bacteria</taxon>
        <taxon>Pseudomonadati</taxon>
        <taxon>Nitrospirota</taxon>
        <taxon>Nitrospiria</taxon>
        <taxon>Nitrospirales</taxon>
        <taxon>Nitrospiraceae</taxon>
        <taxon>Nitrospira</taxon>
    </lineage>
</organism>
<dbReference type="KEGG" id="nmv:NITMOv2_2996"/>
<sequence>MLGGIVRFFGRGASIGRHVRLFKHQIDHEVSRGRKTNHEREPAHDHERKPRPKMHHDGKYREESASRQFSPWLPRSRTKEHAPHLYIRLLSCLFEAPLILIHRFRPTAELVRVSHATKGPHGRMGGVNTVGLFAATGPAESLMTADLFSD</sequence>
<proteinExistence type="predicted"/>
<name>A0A0K2GEM9_NITMO</name>
<dbReference type="Proteomes" id="UP000069205">
    <property type="component" value="Chromosome"/>
</dbReference>
<evidence type="ECO:0000313" key="3">
    <source>
        <dbReference type="Proteomes" id="UP000069205"/>
    </source>
</evidence>
<protein>
    <submittedName>
        <fullName evidence="2">Uncharacterized protein</fullName>
    </submittedName>
</protein>
<evidence type="ECO:0000313" key="2">
    <source>
        <dbReference type="EMBL" id="ALA59401.1"/>
    </source>
</evidence>
<evidence type="ECO:0000256" key="1">
    <source>
        <dbReference type="SAM" id="MobiDB-lite"/>
    </source>
</evidence>
<gene>
    <name evidence="2" type="ORF">NITMOv2_2996</name>
</gene>